<dbReference type="AlphaFoldDB" id="A0A6V6Z4K6"/>
<dbReference type="Proteomes" id="UP000530060">
    <property type="component" value="Unassembled WGS sequence"/>
</dbReference>
<evidence type="ECO:0000313" key="1">
    <source>
        <dbReference type="EMBL" id="CAD0006727.1"/>
    </source>
</evidence>
<dbReference type="EMBL" id="CAIJDP010000079">
    <property type="protein sequence ID" value="CAD0006727.1"/>
    <property type="molecule type" value="Genomic_DNA"/>
</dbReference>
<evidence type="ECO:0000313" key="2">
    <source>
        <dbReference type="Proteomes" id="UP000530060"/>
    </source>
</evidence>
<accession>A0A6V6Z4K6</accession>
<dbReference type="RefSeq" id="WP_180909751.1">
    <property type="nucleotide sequence ID" value="NZ_CAIJDP010000079.1"/>
</dbReference>
<proteinExistence type="predicted"/>
<organism evidence="1 2">
    <name type="scientific">Flavobacterium salmonis</name>
    <dbReference type="NCBI Taxonomy" id="2654844"/>
    <lineage>
        <taxon>Bacteria</taxon>
        <taxon>Pseudomonadati</taxon>
        <taxon>Bacteroidota</taxon>
        <taxon>Flavobacteriia</taxon>
        <taxon>Flavobacteriales</taxon>
        <taxon>Flavobacteriaceae</taxon>
        <taxon>Flavobacterium</taxon>
    </lineage>
</organism>
<sequence length="117" mass="13411">MKTDEIENIEAIRRLTNSCLRTLKPAGDKNGLYTAEIRVSNYFELAAIIRNLMKLCMVALDQDSAEIPRTIESQTIDVRLILGVALQLFPIDEFELLNEMNALFPEDHDLMRNKETN</sequence>
<comment type="caution">
    <text evidence="1">The sequence shown here is derived from an EMBL/GenBank/DDBJ whole genome shotgun (WGS) entry which is preliminary data.</text>
</comment>
<keyword evidence="2" id="KW-1185">Reference proteome</keyword>
<protein>
    <submittedName>
        <fullName evidence="1">Uncharacterized protein</fullName>
    </submittedName>
</protein>
<name>A0A6V6Z4K6_9FLAO</name>
<gene>
    <name evidence="1" type="ORF">FLAT13_03456</name>
</gene>
<reference evidence="1 2" key="1">
    <citation type="submission" date="2020-06" db="EMBL/GenBank/DDBJ databases">
        <authorList>
            <person name="Criscuolo A."/>
        </authorList>
    </citation>
    <scope>NUCLEOTIDE SEQUENCE [LARGE SCALE GENOMIC DNA]</scope>
    <source>
        <strain evidence="2">CIP 111411</strain>
    </source>
</reference>